<feature type="transmembrane region" description="Helical" evidence="5">
    <location>
        <begin position="518"/>
        <end position="541"/>
    </location>
</feature>
<proteinExistence type="predicted"/>
<dbReference type="AlphaFoldDB" id="A0AAD8NKP8"/>
<evidence type="ECO:0000256" key="2">
    <source>
        <dbReference type="ARBA" id="ARBA00022692"/>
    </source>
</evidence>
<evidence type="ECO:0000256" key="5">
    <source>
        <dbReference type="SAM" id="Phobius"/>
    </source>
</evidence>
<comment type="caution">
    <text evidence="7">The sequence shown here is derived from an EMBL/GenBank/DDBJ whole genome shotgun (WGS) entry which is preliminary data.</text>
</comment>
<feature type="transmembrane region" description="Helical" evidence="5">
    <location>
        <begin position="593"/>
        <end position="613"/>
    </location>
</feature>
<dbReference type="Pfam" id="PF12796">
    <property type="entry name" value="Ank_2"/>
    <property type="match status" value="1"/>
</dbReference>
<dbReference type="InterPro" id="IPR026961">
    <property type="entry name" value="PGG_dom"/>
</dbReference>
<name>A0AAD8NKP8_TARER</name>
<keyword evidence="2 5" id="KW-0812">Transmembrane</keyword>
<dbReference type="PANTHER" id="PTHR24177:SF479">
    <property type="entry name" value="ANKYRIN REPEAT-CONTAINING DOMAIN, PGG DOMAIN, ANKYRIN REPEAT-CONTAINING DOMAIN SUPERFAMILY"/>
    <property type="match status" value="1"/>
</dbReference>
<evidence type="ECO:0000256" key="1">
    <source>
        <dbReference type="ARBA" id="ARBA00004141"/>
    </source>
</evidence>
<dbReference type="GO" id="GO:0016020">
    <property type="term" value="C:membrane"/>
    <property type="evidence" value="ECO:0007669"/>
    <property type="project" value="UniProtKB-SubCell"/>
</dbReference>
<evidence type="ECO:0000256" key="4">
    <source>
        <dbReference type="ARBA" id="ARBA00023136"/>
    </source>
</evidence>
<dbReference type="Gene3D" id="1.25.40.20">
    <property type="entry name" value="Ankyrin repeat-containing domain"/>
    <property type="match status" value="2"/>
</dbReference>
<dbReference type="EMBL" id="JAUHHV010000009">
    <property type="protein sequence ID" value="KAK1412367.1"/>
    <property type="molecule type" value="Genomic_DNA"/>
</dbReference>
<dbReference type="GO" id="GO:0055085">
    <property type="term" value="P:transmembrane transport"/>
    <property type="evidence" value="ECO:0007669"/>
    <property type="project" value="InterPro"/>
</dbReference>
<evidence type="ECO:0000256" key="3">
    <source>
        <dbReference type="ARBA" id="ARBA00022989"/>
    </source>
</evidence>
<evidence type="ECO:0000313" key="7">
    <source>
        <dbReference type="EMBL" id="KAK1412367.1"/>
    </source>
</evidence>
<dbReference type="Pfam" id="PF13962">
    <property type="entry name" value="PGG"/>
    <property type="match status" value="1"/>
</dbReference>
<dbReference type="PANTHER" id="PTHR24177">
    <property type="entry name" value="CASKIN"/>
    <property type="match status" value="1"/>
</dbReference>
<dbReference type="Proteomes" id="UP001229421">
    <property type="component" value="Unassembled WGS sequence"/>
</dbReference>
<keyword evidence="3 5" id="KW-1133">Transmembrane helix</keyword>
<dbReference type="SMART" id="SM00248">
    <property type="entry name" value="ANK"/>
    <property type="match status" value="5"/>
</dbReference>
<keyword evidence="8" id="KW-1185">Reference proteome</keyword>
<dbReference type="CDD" id="cd06261">
    <property type="entry name" value="TM_PBP2"/>
    <property type="match status" value="1"/>
</dbReference>
<dbReference type="SUPFAM" id="SSF48403">
    <property type="entry name" value="Ankyrin repeat"/>
    <property type="match status" value="1"/>
</dbReference>
<evidence type="ECO:0000313" key="8">
    <source>
        <dbReference type="Proteomes" id="UP001229421"/>
    </source>
</evidence>
<feature type="transmembrane region" description="Helical" evidence="5">
    <location>
        <begin position="562"/>
        <end position="587"/>
    </location>
</feature>
<accession>A0AAD8NKP8</accession>
<protein>
    <recommendedName>
        <fullName evidence="6">PGG domain-containing protein</fullName>
    </recommendedName>
</protein>
<organism evidence="7 8">
    <name type="scientific">Tagetes erecta</name>
    <name type="common">African marigold</name>
    <dbReference type="NCBI Taxonomy" id="13708"/>
    <lineage>
        <taxon>Eukaryota</taxon>
        <taxon>Viridiplantae</taxon>
        <taxon>Streptophyta</taxon>
        <taxon>Embryophyta</taxon>
        <taxon>Tracheophyta</taxon>
        <taxon>Spermatophyta</taxon>
        <taxon>Magnoliopsida</taxon>
        <taxon>eudicotyledons</taxon>
        <taxon>Gunneridae</taxon>
        <taxon>Pentapetalae</taxon>
        <taxon>asterids</taxon>
        <taxon>campanulids</taxon>
        <taxon>Asterales</taxon>
        <taxon>Asteraceae</taxon>
        <taxon>Asteroideae</taxon>
        <taxon>Heliantheae alliance</taxon>
        <taxon>Tageteae</taxon>
        <taxon>Tagetes</taxon>
    </lineage>
</organism>
<sequence length="660" mass="75642">MLFNSFPFTIYTHALDTQTQTQTLTHTNSISMEHSKDVEINSRLYEALMNKDDDKVLDLCASINKGPLHTVTIHDDTVIHIATYHKRNDLVIALLNMVRACDSHKLTWQNSTGSTILHETGTNNKTVGAAKEMLRRAPMLLGMVNKQRETALFYAARHGKTKIFKYLHDEVRRTNQGPDLKTFLIRDDKSSILHLAILSRNYWMAYEIAMTHKSLMKEKDEDGMTPLQLLSCRKLEPCSTNFFARWIYNLIDPNVEDTSTMLQLVLKNMRKKKFRCVWATKLIKLLVEHDTSWEKTESRFTKTRVKFHEYGNISSTVQQLVTTASHLPDTPLLLATKHGCTQIVEEILDQYPQAIEHIDKDGRNILHVAIKYRNHEVFDHVVNRKHAKERLRGKIDKDANTLLHMVGEEVQDVDSDLKGPAYVLQDNMQMFKKVMEVCTTLDQSKLNSQSKTAEQLFYEKNNKLREEAKNWMIESAKNYTVVAVLIATVAFAAEYTVPGGSNQDTGKPVLKHKPLFRFFTIADAMSLSAALTSVIMFLNVITSSYRFKDFEKSLIRKLSAGITMLMISVAMLMVAFAATLVLTISAGRRWTDITLYAISFFPVILFVFTYFNVQNTRFSSIYHELRRVFVKHILPLLWKPAPKPAVWYSGREITPPPPGI</sequence>
<dbReference type="InterPro" id="IPR000515">
    <property type="entry name" value="MetI-like"/>
</dbReference>
<keyword evidence="4 5" id="KW-0472">Membrane</keyword>
<dbReference type="InterPro" id="IPR002110">
    <property type="entry name" value="Ankyrin_rpt"/>
</dbReference>
<gene>
    <name evidence="7" type="ORF">QVD17_33565</name>
</gene>
<feature type="domain" description="PGG" evidence="6">
    <location>
        <begin position="470"/>
        <end position="582"/>
    </location>
</feature>
<dbReference type="InterPro" id="IPR036770">
    <property type="entry name" value="Ankyrin_rpt-contain_sf"/>
</dbReference>
<comment type="subcellular location">
    <subcellularLocation>
        <location evidence="1">Membrane</location>
        <topology evidence="1">Multi-pass membrane protein</topology>
    </subcellularLocation>
</comment>
<reference evidence="7" key="1">
    <citation type="journal article" date="2023" name="bioRxiv">
        <title>Improved chromosome-level genome assembly for marigold (Tagetes erecta).</title>
        <authorList>
            <person name="Jiang F."/>
            <person name="Yuan L."/>
            <person name="Wang S."/>
            <person name="Wang H."/>
            <person name="Xu D."/>
            <person name="Wang A."/>
            <person name="Fan W."/>
        </authorList>
    </citation>
    <scope>NUCLEOTIDE SEQUENCE</scope>
    <source>
        <strain evidence="7">WSJ</strain>
        <tissue evidence="7">Leaf</tissue>
    </source>
</reference>
<evidence type="ECO:0000259" key="6">
    <source>
        <dbReference type="Pfam" id="PF13962"/>
    </source>
</evidence>